<name>A0A0E9UD50_ANGAN</name>
<protein>
    <submittedName>
        <fullName evidence="1">Uncharacterized protein</fullName>
    </submittedName>
</protein>
<sequence>MRMIWQSVHSNALVYKRSDRHHNMHCALYYCLAAQSCSWLCLRVCTYLFPEVSVKHHIPRKVSSESH</sequence>
<dbReference type="EMBL" id="GBXM01044890">
    <property type="protein sequence ID" value="JAH63687.1"/>
    <property type="molecule type" value="Transcribed_RNA"/>
</dbReference>
<organism evidence="1">
    <name type="scientific">Anguilla anguilla</name>
    <name type="common">European freshwater eel</name>
    <name type="synonym">Muraena anguilla</name>
    <dbReference type="NCBI Taxonomy" id="7936"/>
    <lineage>
        <taxon>Eukaryota</taxon>
        <taxon>Metazoa</taxon>
        <taxon>Chordata</taxon>
        <taxon>Craniata</taxon>
        <taxon>Vertebrata</taxon>
        <taxon>Euteleostomi</taxon>
        <taxon>Actinopterygii</taxon>
        <taxon>Neopterygii</taxon>
        <taxon>Teleostei</taxon>
        <taxon>Anguilliformes</taxon>
        <taxon>Anguillidae</taxon>
        <taxon>Anguilla</taxon>
    </lineage>
</organism>
<reference evidence="1" key="2">
    <citation type="journal article" date="2015" name="Fish Shellfish Immunol.">
        <title>Early steps in the European eel (Anguilla anguilla)-Vibrio vulnificus interaction in the gills: Role of the RtxA13 toxin.</title>
        <authorList>
            <person name="Callol A."/>
            <person name="Pajuelo D."/>
            <person name="Ebbesson L."/>
            <person name="Teles M."/>
            <person name="MacKenzie S."/>
            <person name="Amaro C."/>
        </authorList>
    </citation>
    <scope>NUCLEOTIDE SEQUENCE</scope>
</reference>
<evidence type="ECO:0000313" key="1">
    <source>
        <dbReference type="EMBL" id="JAH63687.1"/>
    </source>
</evidence>
<accession>A0A0E9UD50</accession>
<dbReference type="AlphaFoldDB" id="A0A0E9UD50"/>
<reference evidence="1" key="1">
    <citation type="submission" date="2014-11" db="EMBL/GenBank/DDBJ databases">
        <authorList>
            <person name="Amaro Gonzalez C."/>
        </authorList>
    </citation>
    <scope>NUCLEOTIDE SEQUENCE</scope>
</reference>
<proteinExistence type="predicted"/>